<dbReference type="SMART" id="SM00855">
    <property type="entry name" value="PGAM"/>
    <property type="match status" value="1"/>
</dbReference>
<dbReference type="InterPro" id="IPR001345">
    <property type="entry name" value="PG/BPGM_mutase_AS"/>
</dbReference>
<dbReference type="PROSITE" id="PS00175">
    <property type="entry name" value="PG_MUTASE"/>
    <property type="match status" value="1"/>
</dbReference>
<name>A0A7D4ULP7_9MICO</name>
<dbReference type="PANTHER" id="PTHR48100">
    <property type="entry name" value="BROAD-SPECIFICITY PHOSPHATASE YOR283W-RELATED"/>
    <property type="match status" value="1"/>
</dbReference>
<reference evidence="3 4" key="1">
    <citation type="submission" date="2020-05" db="EMBL/GenBank/DDBJ databases">
        <title>Aquirufa sp. strain 15G-AUS-rot a new Aquirufa species.</title>
        <authorList>
            <person name="Pitt A."/>
            <person name="Hahn M.W."/>
        </authorList>
    </citation>
    <scope>NUCLEOTIDE SEQUENCE [LARGE SCALE GENOMIC DNA]</scope>
    <source>
        <strain evidence="3 4">15G-AUS-rot</strain>
    </source>
</reference>
<feature type="binding site" evidence="2">
    <location>
        <begin position="10"/>
        <end position="17"/>
    </location>
    <ligand>
        <name>substrate</name>
    </ligand>
</feature>
<dbReference type="KEGG" id="aqg:HRU87_03940"/>
<dbReference type="InterPro" id="IPR013078">
    <property type="entry name" value="His_Pase_superF_clade-1"/>
</dbReference>
<dbReference type="Pfam" id="PF00300">
    <property type="entry name" value="His_Phos_1"/>
    <property type="match status" value="1"/>
</dbReference>
<dbReference type="EMBL" id="CP054056">
    <property type="protein sequence ID" value="QKJ25338.1"/>
    <property type="molecule type" value="Genomic_DNA"/>
</dbReference>
<feature type="binding site" evidence="2">
    <location>
        <position position="59"/>
    </location>
    <ligand>
        <name>substrate</name>
    </ligand>
</feature>
<dbReference type="GO" id="GO:0016791">
    <property type="term" value="F:phosphatase activity"/>
    <property type="evidence" value="ECO:0007669"/>
    <property type="project" value="TreeGrafter"/>
</dbReference>
<sequence length="198" mass="21732">MTNTVLGLLRHGQTDWNIDLRLQGTTDIPMNEAGIAQISLAARSLPGAWDVILSSPLGRAKHSAQIVAEVLGHGEVIEEPLLLERSFGVGEGMTYEQWQHHYAQLEDIPGADSKLVMKERSLRLLEEIQIRYAGSRVLAVSHGALIRFVLNEVSQGKIPPAGERLQNASLHIFRHSGAWSVDGWAPESLGSELPGDYK</sequence>
<organism evidence="3 4">
    <name type="scientific">Aquiluna borgnonia</name>
    <dbReference type="NCBI Taxonomy" id="2499157"/>
    <lineage>
        <taxon>Bacteria</taxon>
        <taxon>Bacillati</taxon>
        <taxon>Actinomycetota</taxon>
        <taxon>Actinomycetes</taxon>
        <taxon>Micrococcales</taxon>
        <taxon>Microbacteriaceae</taxon>
        <taxon>Luna cluster</taxon>
        <taxon>Luna-1 subcluster</taxon>
        <taxon>Aquiluna</taxon>
    </lineage>
</organism>
<evidence type="ECO:0000256" key="2">
    <source>
        <dbReference type="PIRSR" id="PIRSR613078-2"/>
    </source>
</evidence>
<proteinExistence type="predicted"/>
<dbReference type="InterPro" id="IPR050275">
    <property type="entry name" value="PGM_Phosphatase"/>
</dbReference>
<dbReference type="PANTHER" id="PTHR48100:SF59">
    <property type="entry name" value="ADENOSYLCOBALAMIN_ALPHA-RIBAZOLE PHOSPHATASE"/>
    <property type="match status" value="1"/>
</dbReference>
<dbReference type="Proteomes" id="UP000501003">
    <property type="component" value="Chromosome"/>
</dbReference>
<feature type="active site" description="Proton donor/acceptor" evidence="1">
    <location>
        <position position="84"/>
    </location>
</feature>
<dbReference type="Gene3D" id="3.40.50.1240">
    <property type="entry name" value="Phosphoglycerate mutase-like"/>
    <property type="match status" value="1"/>
</dbReference>
<keyword evidence="4" id="KW-1185">Reference proteome</keyword>
<dbReference type="RefSeq" id="WP_173493635.1">
    <property type="nucleotide sequence ID" value="NZ_CP054056.1"/>
</dbReference>
<dbReference type="GO" id="GO:0005737">
    <property type="term" value="C:cytoplasm"/>
    <property type="evidence" value="ECO:0007669"/>
    <property type="project" value="TreeGrafter"/>
</dbReference>
<dbReference type="AlphaFoldDB" id="A0A7D4ULP7"/>
<gene>
    <name evidence="3" type="ORF">HRU87_03940</name>
</gene>
<evidence type="ECO:0000313" key="3">
    <source>
        <dbReference type="EMBL" id="QKJ25338.1"/>
    </source>
</evidence>
<evidence type="ECO:0000256" key="1">
    <source>
        <dbReference type="PIRSR" id="PIRSR613078-1"/>
    </source>
</evidence>
<dbReference type="CDD" id="cd07067">
    <property type="entry name" value="HP_PGM_like"/>
    <property type="match status" value="1"/>
</dbReference>
<accession>A0A7D4ULP7</accession>
<protein>
    <submittedName>
        <fullName evidence="3">Histidine phosphatase family protein</fullName>
    </submittedName>
</protein>
<evidence type="ECO:0000313" key="4">
    <source>
        <dbReference type="Proteomes" id="UP000501003"/>
    </source>
</evidence>
<dbReference type="SUPFAM" id="SSF53254">
    <property type="entry name" value="Phosphoglycerate mutase-like"/>
    <property type="match status" value="1"/>
</dbReference>
<feature type="active site" description="Tele-phosphohistidine intermediate" evidence="1">
    <location>
        <position position="11"/>
    </location>
</feature>
<dbReference type="InterPro" id="IPR029033">
    <property type="entry name" value="His_PPase_superfam"/>
</dbReference>